<keyword evidence="2" id="KW-0732">Signal</keyword>
<sequence>MRITVLARCALVVAGTFLVASAPQAVHAADQVESITLSPTSKKYTFDPGSTKEDSFTILNDGEVAYDFLVYAEPYSLDPVTSQPIYQGSKAANADANTWVSFAQTRWHIDPHQSVRVPYTIRVKDTASPGGHYGVIFAETQPQSSDTQGVSLGRKKRVGMIIYSTVTGDLKPAGAVKQIQIDGYQSQTPLEASVHIENTGNTDFFPTVSYRVEDVFGNTKYQTTSSDHIVLPGITRTIPMSWDQASWLGFYKVTVSTTVLGNTTTQSSYVFVAPQWFILLVVVLIATGVVYAIRSHQTRRR</sequence>
<evidence type="ECO:0000256" key="1">
    <source>
        <dbReference type="SAM" id="Phobius"/>
    </source>
</evidence>
<gene>
    <name evidence="3" type="ORF">L336_0606</name>
</gene>
<evidence type="ECO:0008006" key="5">
    <source>
        <dbReference type="Google" id="ProtNLM"/>
    </source>
</evidence>
<accession>R4PN10</accession>
<feature type="chain" id="PRO_5005709086" description="DUF916 domain-containing protein" evidence="2">
    <location>
        <begin position="29"/>
        <end position="301"/>
    </location>
</feature>
<dbReference type="RefSeq" id="WP_015641759.1">
    <property type="nucleotide sequence ID" value="NC_021219.1"/>
</dbReference>
<feature type="signal peptide" evidence="2">
    <location>
        <begin position="1"/>
        <end position="28"/>
    </location>
</feature>
<organism evidence="3 4">
    <name type="scientific">Candidatus Saccharimonas aalborgensis</name>
    <dbReference type="NCBI Taxonomy" id="1332188"/>
    <lineage>
        <taxon>Bacteria</taxon>
        <taxon>Candidatus Saccharimonadota</taxon>
        <taxon>Candidatus Saccharimonadia</taxon>
        <taxon>Candidatus Saccharimonadales</taxon>
        <taxon>Candidatus Saccharimonadaceae</taxon>
        <taxon>Candidatus Saccharimonas</taxon>
    </lineage>
</organism>
<dbReference type="OrthoDB" id="9785854at2"/>
<evidence type="ECO:0000256" key="2">
    <source>
        <dbReference type="SAM" id="SignalP"/>
    </source>
</evidence>
<keyword evidence="4" id="KW-1185">Reference proteome</keyword>
<dbReference type="KEGG" id="saal:L336_0606"/>
<dbReference type="EMBL" id="CP005957">
    <property type="protein sequence ID" value="AGL62309.1"/>
    <property type="molecule type" value="Genomic_DNA"/>
</dbReference>
<keyword evidence="1" id="KW-1133">Transmembrane helix</keyword>
<name>R4PN10_9BACT</name>
<evidence type="ECO:0000313" key="4">
    <source>
        <dbReference type="Proteomes" id="UP000013893"/>
    </source>
</evidence>
<dbReference type="STRING" id="1332188.L336_0606"/>
<protein>
    <recommendedName>
        <fullName evidence="5">DUF916 domain-containing protein</fullName>
    </recommendedName>
</protein>
<feature type="transmembrane region" description="Helical" evidence="1">
    <location>
        <begin position="276"/>
        <end position="293"/>
    </location>
</feature>
<keyword evidence="1" id="KW-0472">Membrane</keyword>
<dbReference type="Proteomes" id="UP000013893">
    <property type="component" value="Chromosome"/>
</dbReference>
<keyword evidence="1" id="KW-0812">Transmembrane</keyword>
<dbReference type="HOGENOM" id="CLU_923423_0_0_0"/>
<proteinExistence type="predicted"/>
<reference evidence="3 4" key="1">
    <citation type="journal article" date="2013" name="Nat. Biotechnol.">
        <title>Genome sequences of rare, uncultured bacteria obtained by differential coverage binning of multiple metagenomes.</title>
        <authorList>
            <person name="Albertsen M."/>
            <person name="Hugenholtz P."/>
            <person name="Skarshewski A."/>
            <person name="Nielsen K.L."/>
            <person name="Tyson G.W."/>
            <person name="Nielsen P.H."/>
        </authorList>
    </citation>
    <scope>NUCLEOTIDE SEQUENCE [LARGE SCALE GENOMIC DNA]</scope>
    <source>
        <strain evidence="3">TM71</strain>
    </source>
</reference>
<dbReference type="AlphaFoldDB" id="R4PN10"/>
<evidence type="ECO:0000313" key="3">
    <source>
        <dbReference type="EMBL" id="AGL62309.1"/>
    </source>
</evidence>